<comment type="pathway">
    <text evidence="4">Lipid metabolism.</text>
</comment>
<keyword evidence="10 18" id="KW-0808">Transferase</keyword>
<evidence type="ECO:0000256" key="6">
    <source>
        <dbReference type="ARBA" id="ARBA00012487"/>
    </source>
</evidence>
<evidence type="ECO:0000256" key="10">
    <source>
        <dbReference type="ARBA" id="ARBA00022679"/>
    </source>
</evidence>
<dbReference type="EMBL" id="FONW01000011">
    <property type="protein sequence ID" value="SFF62930.1"/>
    <property type="molecule type" value="Genomic_DNA"/>
</dbReference>
<feature type="transmembrane region" description="Helical" evidence="19">
    <location>
        <begin position="58"/>
        <end position="78"/>
    </location>
</feature>
<evidence type="ECO:0000256" key="18">
    <source>
        <dbReference type="RuleBase" id="RU003938"/>
    </source>
</evidence>
<keyword evidence="11 18" id="KW-0812">Transmembrane</keyword>
<name>A0A1I2K9Q6_9BACT</name>
<gene>
    <name evidence="20" type="ORF">SAMN05216283_11142</name>
</gene>
<evidence type="ECO:0000313" key="20">
    <source>
        <dbReference type="EMBL" id="SFF62930.1"/>
    </source>
</evidence>
<evidence type="ECO:0000256" key="7">
    <source>
        <dbReference type="ARBA" id="ARBA00019373"/>
    </source>
</evidence>
<keyword evidence="14" id="KW-0443">Lipid metabolism</keyword>
<organism evidence="20 21">
    <name type="scientific">Sunxiuqinia elliptica</name>
    <dbReference type="NCBI Taxonomy" id="655355"/>
    <lineage>
        <taxon>Bacteria</taxon>
        <taxon>Pseudomonadati</taxon>
        <taxon>Bacteroidota</taxon>
        <taxon>Bacteroidia</taxon>
        <taxon>Marinilabiliales</taxon>
        <taxon>Prolixibacteraceae</taxon>
        <taxon>Sunxiuqinia</taxon>
    </lineage>
</organism>
<dbReference type="InterPro" id="IPR000374">
    <property type="entry name" value="PC_trans"/>
</dbReference>
<evidence type="ECO:0000256" key="15">
    <source>
        <dbReference type="ARBA" id="ARBA00023136"/>
    </source>
</evidence>
<feature type="transmembrane region" description="Helical" evidence="19">
    <location>
        <begin position="205"/>
        <end position="224"/>
    </location>
</feature>
<feature type="transmembrane region" description="Helical" evidence="19">
    <location>
        <begin position="84"/>
        <end position="100"/>
    </location>
</feature>
<dbReference type="PROSITE" id="PS01315">
    <property type="entry name" value="CDS"/>
    <property type="match status" value="1"/>
</dbReference>
<dbReference type="UniPathway" id="UPA00557">
    <property type="reaction ID" value="UER00614"/>
</dbReference>
<keyword evidence="21" id="KW-1185">Reference proteome</keyword>
<evidence type="ECO:0000256" key="14">
    <source>
        <dbReference type="ARBA" id="ARBA00023098"/>
    </source>
</evidence>
<feature type="transmembrane region" description="Helical" evidence="19">
    <location>
        <begin position="138"/>
        <end position="159"/>
    </location>
</feature>
<dbReference type="PANTHER" id="PTHR46382">
    <property type="entry name" value="PHOSPHATIDATE CYTIDYLYLTRANSFERASE"/>
    <property type="match status" value="1"/>
</dbReference>
<evidence type="ECO:0000313" key="21">
    <source>
        <dbReference type="Proteomes" id="UP000198964"/>
    </source>
</evidence>
<keyword evidence="13 19" id="KW-1133">Transmembrane helix</keyword>
<evidence type="ECO:0000256" key="11">
    <source>
        <dbReference type="ARBA" id="ARBA00022692"/>
    </source>
</evidence>
<keyword evidence="9" id="KW-0444">Lipid biosynthesis</keyword>
<accession>A0A1I2K9Q6</accession>
<comment type="pathway">
    <text evidence="3 18">Phospholipid metabolism; CDP-diacylglycerol biosynthesis; CDP-diacylglycerol from sn-glycerol 3-phosphate: step 3/3.</text>
</comment>
<dbReference type="Proteomes" id="UP000198964">
    <property type="component" value="Unassembled WGS sequence"/>
</dbReference>
<dbReference type="GO" id="GO:0016024">
    <property type="term" value="P:CDP-diacylglycerol biosynthetic process"/>
    <property type="evidence" value="ECO:0007669"/>
    <property type="project" value="UniProtKB-UniPathway"/>
</dbReference>
<feature type="transmembrane region" description="Helical" evidence="19">
    <location>
        <begin position="29"/>
        <end position="46"/>
    </location>
</feature>
<protein>
    <recommendedName>
        <fullName evidence="7 18">Phosphatidate cytidylyltransferase</fullName>
        <ecNumber evidence="6 18">2.7.7.41</ecNumber>
    </recommendedName>
</protein>
<reference evidence="20 21" key="1">
    <citation type="submission" date="2016-10" db="EMBL/GenBank/DDBJ databases">
        <authorList>
            <person name="de Groot N.N."/>
        </authorList>
    </citation>
    <scope>NUCLEOTIDE SEQUENCE [LARGE SCALE GENOMIC DNA]</scope>
    <source>
        <strain evidence="20 21">CGMCC 1.9156</strain>
    </source>
</reference>
<dbReference type="GO" id="GO:0004605">
    <property type="term" value="F:phosphatidate cytidylyltransferase activity"/>
    <property type="evidence" value="ECO:0007669"/>
    <property type="project" value="UniProtKB-EC"/>
</dbReference>
<dbReference type="AlphaFoldDB" id="A0A1I2K9Q6"/>
<comment type="subcellular location">
    <subcellularLocation>
        <location evidence="2">Cell membrane</location>
        <topology evidence="2">Multi-pass membrane protein</topology>
    </subcellularLocation>
</comment>
<comment type="similarity">
    <text evidence="5 18">Belongs to the CDS family.</text>
</comment>
<sequence length="270" mass="30053">MKNFFVRTLTGIAFTGVVVGSLLLNEYTFGILFLFVLLAGLHEFFNFFKNAEIKPNRILASVIGGVIFIAFFLIGKGILPETTYFSLIPVFLLVFIAELYRGRNFPFENIAAGVLGLIYIALPLSMISLLVFSNNTYSPALLLALFVIIWSYDSGAYLFGVTLGKHRLFKRISPKKSWEGAIGGALLAIAAASLISSYFVPEVDLIHWIILAVITVISATYGDLTESLFKRQFNLKDSSNFLPGHGGILDRFDSLFFAVPTMVLYWRIFV</sequence>
<keyword evidence="16" id="KW-0594">Phospholipid biosynthesis</keyword>
<evidence type="ECO:0000256" key="5">
    <source>
        <dbReference type="ARBA" id="ARBA00010185"/>
    </source>
</evidence>
<feature type="transmembrane region" description="Helical" evidence="19">
    <location>
        <begin position="112"/>
        <end position="132"/>
    </location>
</feature>
<evidence type="ECO:0000256" key="1">
    <source>
        <dbReference type="ARBA" id="ARBA00001698"/>
    </source>
</evidence>
<evidence type="ECO:0000256" key="3">
    <source>
        <dbReference type="ARBA" id="ARBA00005119"/>
    </source>
</evidence>
<keyword evidence="15 19" id="KW-0472">Membrane</keyword>
<dbReference type="PANTHER" id="PTHR46382:SF1">
    <property type="entry name" value="PHOSPHATIDATE CYTIDYLYLTRANSFERASE"/>
    <property type="match status" value="1"/>
</dbReference>
<keyword evidence="12 18" id="KW-0548">Nucleotidyltransferase</keyword>
<evidence type="ECO:0000256" key="4">
    <source>
        <dbReference type="ARBA" id="ARBA00005189"/>
    </source>
</evidence>
<evidence type="ECO:0000256" key="16">
    <source>
        <dbReference type="ARBA" id="ARBA00023209"/>
    </source>
</evidence>
<proteinExistence type="inferred from homology"/>
<dbReference type="STRING" id="655355.SAMN05216283_11142"/>
<evidence type="ECO:0000256" key="2">
    <source>
        <dbReference type="ARBA" id="ARBA00004651"/>
    </source>
</evidence>
<evidence type="ECO:0000256" key="8">
    <source>
        <dbReference type="ARBA" id="ARBA00022475"/>
    </source>
</evidence>
<evidence type="ECO:0000256" key="17">
    <source>
        <dbReference type="ARBA" id="ARBA00023264"/>
    </source>
</evidence>
<feature type="transmembrane region" description="Helical" evidence="19">
    <location>
        <begin position="180"/>
        <end position="199"/>
    </location>
</feature>
<evidence type="ECO:0000256" key="12">
    <source>
        <dbReference type="ARBA" id="ARBA00022695"/>
    </source>
</evidence>
<dbReference type="Pfam" id="PF01148">
    <property type="entry name" value="CTP_transf_1"/>
    <property type="match status" value="1"/>
</dbReference>
<dbReference type="EC" id="2.7.7.41" evidence="6 18"/>
<keyword evidence="8" id="KW-1003">Cell membrane</keyword>
<evidence type="ECO:0000256" key="19">
    <source>
        <dbReference type="SAM" id="Phobius"/>
    </source>
</evidence>
<evidence type="ECO:0000256" key="13">
    <source>
        <dbReference type="ARBA" id="ARBA00022989"/>
    </source>
</evidence>
<evidence type="ECO:0000256" key="9">
    <source>
        <dbReference type="ARBA" id="ARBA00022516"/>
    </source>
</evidence>
<keyword evidence="17" id="KW-1208">Phospholipid metabolism</keyword>
<comment type="catalytic activity">
    <reaction evidence="1 18">
        <text>a 1,2-diacyl-sn-glycero-3-phosphate + CTP + H(+) = a CDP-1,2-diacyl-sn-glycerol + diphosphate</text>
        <dbReference type="Rhea" id="RHEA:16229"/>
        <dbReference type="ChEBI" id="CHEBI:15378"/>
        <dbReference type="ChEBI" id="CHEBI:33019"/>
        <dbReference type="ChEBI" id="CHEBI:37563"/>
        <dbReference type="ChEBI" id="CHEBI:58332"/>
        <dbReference type="ChEBI" id="CHEBI:58608"/>
        <dbReference type="EC" id="2.7.7.41"/>
    </reaction>
</comment>
<dbReference type="GO" id="GO:0005886">
    <property type="term" value="C:plasma membrane"/>
    <property type="evidence" value="ECO:0007669"/>
    <property type="project" value="UniProtKB-SubCell"/>
</dbReference>
<feature type="transmembrane region" description="Helical" evidence="19">
    <location>
        <begin position="5"/>
        <end position="23"/>
    </location>
</feature>
<dbReference type="RefSeq" id="WP_093921052.1">
    <property type="nucleotide sequence ID" value="NZ_FONW01000011.1"/>
</dbReference>